<feature type="region of interest" description="Disordered" evidence="1">
    <location>
        <begin position="85"/>
        <end position="112"/>
    </location>
</feature>
<evidence type="ECO:0008006" key="4">
    <source>
        <dbReference type="Google" id="ProtNLM"/>
    </source>
</evidence>
<accession>A0AAV6UPY3</accession>
<evidence type="ECO:0000313" key="2">
    <source>
        <dbReference type="EMBL" id="KAG8186517.1"/>
    </source>
</evidence>
<dbReference type="AlphaFoldDB" id="A0AAV6UPY3"/>
<sequence>MTVSRKLIISVFAGVLVFPPFVLGLHAVVVRTHPGVRAMGEGFVRARKKVKTPKGSGGNLEDNPGSSKTCNGPSLGVRAGRIWASFPKPKNDSDRKTNRFLPQAPASSPRPKNFNFSRIFPLCCRPSRNFRDTKIWGKNRLRGEWFSFEAKTMAAPVSAKLRKRETSGNPRSNFSIFPQANENRGQEKELPKPKEQTRTPFCTKECPHKFFLAFVVKVGFSFPLGI</sequence>
<feature type="region of interest" description="Disordered" evidence="1">
    <location>
        <begin position="159"/>
        <end position="198"/>
    </location>
</feature>
<protein>
    <recommendedName>
        <fullName evidence="4">Transmembrane protein</fullName>
    </recommendedName>
</protein>
<gene>
    <name evidence="2" type="ORF">JTE90_004846</name>
</gene>
<organism evidence="2 3">
    <name type="scientific">Oedothorax gibbosus</name>
    <dbReference type="NCBI Taxonomy" id="931172"/>
    <lineage>
        <taxon>Eukaryota</taxon>
        <taxon>Metazoa</taxon>
        <taxon>Ecdysozoa</taxon>
        <taxon>Arthropoda</taxon>
        <taxon>Chelicerata</taxon>
        <taxon>Arachnida</taxon>
        <taxon>Araneae</taxon>
        <taxon>Araneomorphae</taxon>
        <taxon>Entelegynae</taxon>
        <taxon>Araneoidea</taxon>
        <taxon>Linyphiidae</taxon>
        <taxon>Erigoninae</taxon>
        <taxon>Oedothorax</taxon>
    </lineage>
</organism>
<comment type="caution">
    <text evidence="2">The sequence shown here is derived from an EMBL/GenBank/DDBJ whole genome shotgun (WGS) entry which is preliminary data.</text>
</comment>
<dbReference type="EMBL" id="JAFNEN010000299">
    <property type="protein sequence ID" value="KAG8186517.1"/>
    <property type="molecule type" value="Genomic_DNA"/>
</dbReference>
<name>A0AAV6UPY3_9ARAC</name>
<feature type="compositionally biased region" description="Basic and acidic residues" evidence="1">
    <location>
        <begin position="184"/>
        <end position="197"/>
    </location>
</feature>
<reference evidence="2 3" key="1">
    <citation type="journal article" date="2022" name="Nat. Ecol. Evol.">
        <title>A masculinizing supergene underlies an exaggerated male reproductive morph in a spider.</title>
        <authorList>
            <person name="Hendrickx F."/>
            <person name="De Corte Z."/>
            <person name="Sonet G."/>
            <person name="Van Belleghem S.M."/>
            <person name="Kostlbacher S."/>
            <person name="Vangestel C."/>
        </authorList>
    </citation>
    <scope>NUCLEOTIDE SEQUENCE [LARGE SCALE GENOMIC DNA]</scope>
    <source>
        <strain evidence="2">W744_W776</strain>
    </source>
</reference>
<feature type="compositionally biased region" description="Polar residues" evidence="1">
    <location>
        <begin position="167"/>
        <end position="183"/>
    </location>
</feature>
<feature type="region of interest" description="Disordered" evidence="1">
    <location>
        <begin position="49"/>
        <end position="71"/>
    </location>
</feature>
<evidence type="ECO:0000256" key="1">
    <source>
        <dbReference type="SAM" id="MobiDB-lite"/>
    </source>
</evidence>
<keyword evidence="3" id="KW-1185">Reference proteome</keyword>
<proteinExistence type="predicted"/>
<evidence type="ECO:0000313" key="3">
    <source>
        <dbReference type="Proteomes" id="UP000827092"/>
    </source>
</evidence>
<dbReference type="Proteomes" id="UP000827092">
    <property type="component" value="Unassembled WGS sequence"/>
</dbReference>